<sequence length="75" mass="8886">MSVVSVRVPRELKERMDALRGVVNWSEEIRAFIERRVAELEQERAIEELERLVEKLPPSPRGLALRYVREDRDRG</sequence>
<name>A0A7J3X6J9_THEPE</name>
<dbReference type="EMBL" id="DRZM01000101">
    <property type="protein sequence ID" value="HHP04784.1"/>
    <property type="molecule type" value="Genomic_DNA"/>
</dbReference>
<protein>
    <submittedName>
        <fullName evidence="1">CopG family transcriptional regulator</fullName>
    </submittedName>
</protein>
<reference evidence="1" key="1">
    <citation type="journal article" date="2020" name="mSystems">
        <title>Genome- and Community-Level Interaction Insights into Carbon Utilization and Element Cycling Functions of Hydrothermarchaeota in Hydrothermal Sediment.</title>
        <authorList>
            <person name="Zhou Z."/>
            <person name="Liu Y."/>
            <person name="Xu W."/>
            <person name="Pan J."/>
            <person name="Luo Z.H."/>
            <person name="Li M."/>
        </authorList>
    </citation>
    <scope>NUCLEOTIDE SEQUENCE [LARGE SCALE GENOMIC DNA]</scope>
    <source>
        <strain evidence="1">SpSt-1125</strain>
    </source>
</reference>
<dbReference type="InterPro" id="IPR039709">
    <property type="entry name" value="VapB3-like"/>
</dbReference>
<comment type="caution">
    <text evidence="1">The sequence shown here is derived from an EMBL/GenBank/DDBJ whole genome shotgun (WGS) entry which is preliminary data.</text>
</comment>
<dbReference type="PANTHER" id="PTHR42244">
    <property type="entry name" value="ANTITOXIN VAPB3-RELATED"/>
    <property type="match status" value="1"/>
</dbReference>
<organism evidence="1">
    <name type="scientific">Thermofilum pendens</name>
    <dbReference type="NCBI Taxonomy" id="2269"/>
    <lineage>
        <taxon>Archaea</taxon>
        <taxon>Thermoproteota</taxon>
        <taxon>Thermoprotei</taxon>
        <taxon>Thermofilales</taxon>
        <taxon>Thermofilaceae</taxon>
        <taxon>Thermofilum</taxon>
    </lineage>
</organism>
<gene>
    <name evidence="1" type="ORF">ENM88_03430</name>
</gene>
<proteinExistence type="predicted"/>
<dbReference type="PANTHER" id="PTHR42244:SF2">
    <property type="entry name" value="ANTITOXIN VAPB3-RELATED"/>
    <property type="match status" value="1"/>
</dbReference>
<evidence type="ECO:0000313" key="1">
    <source>
        <dbReference type="EMBL" id="HHP04784.1"/>
    </source>
</evidence>
<dbReference type="AlphaFoldDB" id="A0A7J3X6J9"/>
<accession>A0A7J3X6J9</accession>